<dbReference type="InterPro" id="IPR046885">
    <property type="entry name" value="MnmA-like_C"/>
</dbReference>
<keyword evidence="1 9" id="KW-0820">tRNA-binding</keyword>
<evidence type="ECO:0000256" key="7">
    <source>
        <dbReference type="ARBA" id="ARBA00023157"/>
    </source>
</evidence>
<feature type="domain" description="tRNA-specific 2-thiouridylase MnmA-like C-terminal" evidence="10">
    <location>
        <begin position="343"/>
        <end position="415"/>
    </location>
</feature>
<evidence type="ECO:0000256" key="1">
    <source>
        <dbReference type="ARBA" id="ARBA00022555"/>
    </source>
</evidence>
<comment type="catalytic activity">
    <reaction evidence="8 9">
        <text>S-sulfanyl-L-cysteinyl-[protein] + uridine(34) in tRNA + AH2 + ATP = 2-thiouridine(34) in tRNA + L-cysteinyl-[protein] + A + AMP + diphosphate + H(+)</text>
        <dbReference type="Rhea" id="RHEA:47032"/>
        <dbReference type="Rhea" id="RHEA-COMP:10131"/>
        <dbReference type="Rhea" id="RHEA-COMP:11726"/>
        <dbReference type="Rhea" id="RHEA-COMP:11727"/>
        <dbReference type="Rhea" id="RHEA-COMP:11728"/>
        <dbReference type="ChEBI" id="CHEBI:13193"/>
        <dbReference type="ChEBI" id="CHEBI:15378"/>
        <dbReference type="ChEBI" id="CHEBI:17499"/>
        <dbReference type="ChEBI" id="CHEBI:29950"/>
        <dbReference type="ChEBI" id="CHEBI:30616"/>
        <dbReference type="ChEBI" id="CHEBI:33019"/>
        <dbReference type="ChEBI" id="CHEBI:61963"/>
        <dbReference type="ChEBI" id="CHEBI:65315"/>
        <dbReference type="ChEBI" id="CHEBI:87170"/>
        <dbReference type="ChEBI" id="CHEBI:456215"/>
        <dbReference type="EC" id="2.8.1.13"/>
    </reaction>
</comment>
<evidence type="ECO:0000256" key="6">
    <source>
        <dbReference type="ARBA" id="ARBA00022884"/>
    </source>
</evidence>
<dbReference type="EMBL" id="FNYS01000006">
    <property type="protein sequence ID" value="SEI88255.1"/>
    <property type="molecule type" value="Genomic_DNA"/>
</dbReference>
<dbReference type="GO" id="GO:0103016">
    <property type="term" value="F:tRNA-uridine 2-sulfurtransferase activity"/>
    <property type="evidence" value="ECO:0007669"/>
    <property type="project" value="UniProtKB-EC"/>
</dbReference>
<reference evidence="12 13" key="1">
    <citation type="submission" date="2016-10" db="EMBL/GenBank/DDBJ databases">
        <authorList>
            <person name="de Groot N.N."/>
        </authorList>
    </citation>
    <scope>NUCLEOTIDE SEQUENCE [LARGE SCALE GENOMIC DNA]</scope>
    <source>
        <strain evidence="12 13">DSM 23048</strain>
    </source>
</reference>
<feature type="site" description="Interaction with tRNA" evidence="9">
    <location>
        <position position="141"/>
    </location>
</feature>
<dbReference type="Pfam" id="PF20258">
    <property type="entry name" value="tRNA_Me_trans_C"/>
    <property type="match status" value="1"/>
</dbReference>
<feature type="region of interest" description="Interaction with target base in tRNA" evidence="9">
    <location>
        <begin position="111"/>
        <end position="113"/>
    </location>
</feature>
<keyword evidence="6 9" id="KW-0694">RNA-binding</keyword>
<feature type="binding site" evidence="9">
    <location>
        <position position="49"/>
    </location>
    <ligand>
        <name>ATP</name>
        <dbReference type="ChEBI" id="CHEBI:30616"/>
    </ligand>
</feature>
<dbReference type="FunFam" id="3.40.50.620:FF:000115">
    <property type="entry name" value="tRNA-specific 2-thiouridylase MnmA"/>
    <property type="match status" value="1"/>
</dbReference>
<keyword evidence="9" id="KW-0963">Cytoplasm</keyword>
<dbReference type="PANTHER" id="PTHR11933">
    <property type="entry name" value="TRNA 5-METHYLAMINOMETHYL-2-THIOURIDYLATE -METHYLTRANSFERASE"/>
    <property type="match status" value="1"/>
</dbReference>
<comment type="caution">
    <text evidence="9">Lacks conserved residue(s) required for the propagation of feature annotation.</text>
</comment>
<dbReference type="GO" id="GO:0005524">
    <property type="term" value="F:ATP binding"/>
    <property type="evidence" value="ECO:0007669"/>
    <property type="project" value="UniProtKB-KW"/>
</dbReference>
<keyword evidence="5 9" id="KW-0067">ATP-binding</keyword>
<evidence type="ECO:0000256" key="3">
    <source>
        <dbReference type="ARBA" id="ARBA00022694"/>
    </source>
</evidence>
<evidence type="ECO:0000259" key="10">
    <source>
        <dbReference type="Pfam" id="PF20258"/>
    </source>
</evidence>
<feature type="domain" description="tRNA-specific 2-thiouridylase MnmA-like central" evidence="11">
    <location>
        <begin position="267"/>
        <end position="325"/>
    </location>
</feature>
<evidence type="ECO:0000256" key="9">
    <source>
        <dbReference type="HAMAP-Rule" id="MF_00144"/>
    </source>
</evidence>
<dbReference type="HAMAP" id="MF_00144">
    <property type="entry name" value="tRNA_thiouridyl_MnmA"/>
    <property type="match status" value="1"/>
</dbReference>
<evidence type="ECO:0000256" key="2">
    <source>
        <dbReference type="ARBA" id="ARBA00022679"/>
    </source>
</evidence>
<keyword evidence="3 9" id="KW-0819">tRNA processing</keyword>
<feature type="active site" description="Nucleophile" evidence="9">
    <location>
        <position position="116"/>
    </location>
</feature>
<evidence type="ECO:0000256" key="4">
    <source>
        <dbReference type="ARBA" id="ARBA00022741"/>
    </source>
</evidence>
<organism evidence="12 13">
    <name type="scientific">Myroides marinus</name>
    <dbReference type="NCBI Taxonomy" id="703342"/>
    <lineage>
        <taxon>Bacteria</taxon>
        <taxon>Pseudomonadati</taxon>
        <taxon>Bacteroidota</taxon>
        <taxon>Flavobacteriia</taxon>
        <taxon>Flavobacteriales</taxon>
        <taxon>Flavobacteriaceae</taxon>
        <taxon>Myroides</taxon>
    </lineage>
</organism>
<dbReference type="InterPro" id="IPR023382">
    <property type="entry name" value="MnmA-like_central_sf"/>
</dbReference>
<name>A0A1H6UJB2_9FLAO</name>
<comment type="subcellular location">
    <subcellularLocation>
        <location evidence="9">Cytoplasm</location>
    </subcellularLocation>
</comment>
<evidence type="ECO:0000313" key="13">
    <source>
        <dbReference type="Proteomes" id="UP000183077"/>
    </source>
</evidence>
<dbReference type="EC" id="2.8.1.13" evidence="9"/>
<evidence type="ECO:0000256" key="8">
    <source>
        <dbReference type="ARBA" id="ARBA00051542"/>
    </source>
</evidence>
<keyword evidence="2 9" id="KW-0808">Transferase</keyword>
<comment type="similarity">
    <text evidence="9">Belongs to the MnmA/TRMU family.</text>
</comment>
<dbReference type="GO" id="GO:0005737">
    <property type="term" value="C:cytoplasm"/>
    <property type="evidence" value="ECO:0007669"/>
    <property type="project" value="UniProtKB-SubCell"/>
</dbReference>
<evidence type="ECO:0000259" key="11">
    <source>
        <dbReference type="Pfam" id="PF20259"/>
    </source>
</evidence>
<feature type="region of interest" description="Interaction with tRNA" evidence="9">
    <location>
        <begin position="171"/>
        <end position="173"/>
    </location>
</feature>
<feature type="binding site" evidence="9">
    <location>
        <begin position="23"/>
        <end position="30"/>
    </location>
    <ligand>
        <name>ATP</name>
        <dbReference type="ChEBI" id="CHEBI:30616"/>
    </ligand>
</feature>
<dbReference type="GO" id="GO:0002143">
    <property type="term" value="P:tRNA wobble position uridine thiolation"/>
    <property type="evidence" value="ECO:0007669"/>
    <property type="project" value="TreeGrafter"/>
</dbReference>
<comment type="function">
    <text evidence="9">Catalyzes the 2-thiolation of uridine at the wobble position (U34) of tRNA, leading to the formation of s(2)U34.</text>
</comment>
<evidence type="ECO:0000256" key="5">
    <source>
        <dbReference type="ARBA" id="ARBA00022840"/>
    </source>
</evidence>
<dbReference type="Proteomes" id="UP000183077">
    <property type="component" value="Unassembled WGS sequence"/>
</dbReference>
<dbReference type="InterPro" id="IPR046884">
    <property type="entry name" value="MnmA-like_central"/>
</dbReference>
<dbReference type="NCBIfam" id="NF001138">
    <property type="entry name" value="PRK00143.1"/>
    <property type="match status" value="1"/>
</dbReference>
<dbReference type="SUPFAM" id="SSF52402">
    <property type="entry name" value="Adenine nucleotide alpha hydrolases-like"/>
    <property type="match status" value="1"/>
</dbReference>
<dbReference type="Gene3D" id="2.40.30.10">
    <property type="entry name" value="Translation factors"/>
    <property type="match status" value="1"/>
</dbReference>
<feature type="active site" description="Cysteine persulfide intermediate" evidence="9">
    <location>
        <position position="221"/>
    </location>
</feature>
<dbReference type="Pfam" id="PF03054">
    <property type="entry name" value="tRNA_Me_trans"/>
    <property type="match status" value="1"/>
</dbReference>
<dbReference type="InterPro" id="IPR004506">
    <property type="entry name" value="MnmA-like"/>
</dbReference>
<gene>
    <name evidence="9" type="primary">mnmA</name>
    <name evidence="12" type="ORF">SAMN04488018_10689</name>
</gene>
<dbReference type="Gene3D" id="2.30.30.280">
    <property type="entry name" value="Adenine nucleotide alpha hydrolases-like domains"/>
    <property type="match status" value="1"/>
</dbReference>
<feature type="site" description="Interaction with tRNA" evidence="9">
    <location>
        <position position="399"/>
    </location>
</feature>
<proteinExistence type="inferred from homology"/>
<accession>A0A1H6UJB2</accession>
<dbReference type="NCBIfam" id="TIGR00420">
    <property type="entry name" value="trmU"/>
    <property type="match status" value="1"/>
</dbReference>
<evidence type="ECO:0000313" key="12">
    <source>
        <dbReference type="EMBL" id="SEI88255.1"/>
    </source>
</evidence>
<dbReference type="CDD" id="cd01998">
    <property type="entry name" value="MnmA_TRMU-like"/>
    <property type="match status" value="1"/>
</dbReference>
<dbReference type="PANTHER" id="PTHR11933:SF5">
    <property type="entry name" value="MITOCHONDRIAL TRNA-SPECIFIC 2-THIOURIDYLASE 1"/>
    <property type="match status" value="1"/>
</dbReference>
<dbReference type="AlphaFoldDB" id="A0A1H6UJB2"/>
<dbReference type="GO" id="GO:0000049">
    <property type="term" value="F:tRNA binding"/>
    <property type="evidence" value="ECO:0007669"/>
    <property type="project" value="UniProtKB-KW"/>
</dbReference>
<dbReference type="InterPro" id="IPR014729">
    <property type="entry name" value="Rossmann-like_a/b/a_fold"/>
</dbReference>
<dbReference type="Pfam" id="PF20259">
    <property type="entry name" value="tRNA_Me_trans_M"/>
    <property type="match status" value="1"/>
</dbReference>
<protein>
    <recommendedName>
        <fullName evidence="9">tRNA-specific 2-thiouridylase MnmA</fullName>
        <ecNumber evidence="9">2.8.1.13</ecNumber>
    </recommendedName>
</protein>
<dbReference type="FunFam" id="2.30.30.280:FF:000001">
    <property type="entry name" value="tRNA-specific 2-thiouridylase MnmA"/>
    <property type="match status" value="1"/>
</dbReference>
<keyword evidence="4 9" id="KW-0547">Nucleotide-binding</keyword>
<keyword evidence="7" id="KW-1015">Disulfide bond</keyword>
<feature type="binding site" evidence="9">
    <location>
        <position position="140"/>
    </location>
    <ligand>
        <name>ATP</name>
        <dbReference type="ChEBI" id="CHEBI:30616"/>
    </ligand>
</feature>
<dbReference type="Gene3D" id="3.40.50.620">
    <property type="entry name" value="HUPs"/>
    <property type="match status" value="1"/>
</dbReference>
<sequence>MYCGISRKFAAIFFIMKKRVVVGLSGGVDSSVAAYLLKEQGYEVIGLFMKNWHDDSVTISNECPWLEDSNDALMVAEKLGIPFQTVDLSEQYKEKIVDYMFKEYENGRTPNPDVLCNREIKFDVFMKIALSLGADYVATGHYCRKDEEVITKEDGTQETVYKLLAGVDPNKDQSYFLCQLSQEQLAKALFPVGELLKPEVREIAAKMNLITADKKDSQGLCFIGKVRLPEFLQQQLQRKDGLIYEVPKNSPIYVKSEETPSDLEEALHSEAKSIVYTPEMGKKVGEHFGAHFFTIGQRKGLNVGGTAEPLFIIGTDVKENIIYTGQGSDHPGLFHKALFVKESEIHWIREDLALQEGETMSILARIRYRQPLQKATLHKMKDGMYVRFDEPQSAITEGQFVSWHIEDELIGSGVISKL</sequence>
<feature type="region of interest" description="Interaction with tRNA" evidence="9">
    <location>
        <begin position="367"/>
        <end position="368"/>
    </location>
</feature>